<evidence type="ECO:0000256" key="1">
    <source>
        <dbReference type="SAM" id="MobiDB-lite"/>
    </source>
</evidence>
<dbReference type="EMBL" id="KZ666676">
    <property type="protein sequence ID" value="PPR93940.1"/>
    <property type="molecule type" value="Genomic_DNA"/>
</dbReference>
<organism evidence="2 3">
    <name type="scientific">Gossypium barbadense</name>
    <name type="common">Sea Island cotton</name>
    <name type="synonym">Hibiscus barbadensis</name>
    <dbReference type="NCBI Taxonomy" id="3634"/>
    <lineage>
        <taxon>Eukaryota</taxon>
        <taxon>Viridiplantae</taxon>
        <taxon>Streptophyta</taxon>
        <taxon>Embryophyta</taxon>
        <taxon>Tracheophyta</taxon>
        <taxon>Spermatophyta</taxon>
        <taxon>Magnoliopsida</taxon>
        <taxon>eudicotyledons</taxon>
        <taxon>Gunneridae</taxon>
        <taxon>Pentapetalae</taxon>
        <taxon>rosids</taxon>
        <taxon>malvids</taxon>
        <taxon>Malvales</taxon>
        <taxon>Malvaceae</taxon>
        <taxon>Malvoideae</taxon>
        <taxon>Gossypium</taxon>
    </lineage>
</organism>
<accession>A0A2P5WS71</accession>
<name>A0A2P5WS71_GOSBA</name>
<reference evidence="2 3" key="1">
    <citation type="submission" date="2015-01" db="EMBL/GenBank/DDBJ databases">
        <title>Genome of allotetraploid Gossypium barbadense reveals genomic plasticity and fiber elongation in cotton evolution.</title>
        <authorList>
            <person name="Chen X."/>
            <person name="Liu X."/>
            <person name="Zhao B."/>
            <person name="Zheng H."/>
            <person name="Hu Y."/>
            <person name="Lu G."/>
            <person name="Yang C."/>
            <person name="Chen J."/>
            <person name="Shan C."/>
            <person name="Zhang L."/>
            <person name="Zhou Y."/>
            <person name="Wang L."/>
            <person name="Guo W."/>
            <person name="Bai Y."/>
            <person name="Ruan J."/>
            <person name="Shangguan X."/>
            <person name="Mao Y."/>
            <person name="Jiang J."/>
            <person name="Zhu Y."/>
            <person name="Lei J."/>
            <person name="Kang H."/>
            <person name="Chen S."/>
            <person name="He X."/>
            <person name="Wang R."/>
            <person name="Wang Y."/>
            <person name="Chen J."/>
            <person name="Wang L."/>
            <person name="Yu S."/>
            <person name="Wang B."/>
            <person name="Wei J."/>
            <person name="Song S."/>
            <person name="Lu X."/>
            <person name="Gao Z."/>
            <person name="Gu W."/>
            <person name="Deng X."/>
            <person name="Ma D."/>
            <person name="Wang S."/>
            <person name="Liang W."/>
            <person name="Fang L."/>
            <person name="Cai C."/>
            <person name="Zhu X."/>
            <person name="Zhou B."/>
            <person name="Zhang Y."/>
            <person name="Chen Z."/>
            <person name="Xu S."/>
            <person name="Zhu R."/>
            <person name="Wang S."/>
            <person name="Zhang T."/>
            <person name="Zhao G."/>
        </authorList>
    </citation>
    <scope>NUCLEOTIDE SEQUENCE [LARGE SCALE GENOMIC DNA]</scope>
    <source>
        <strain evidence="3">cv. Xinhai21</strain>
        <tissue evidence="2">Leaf</tissue>
    </source>
</reference>
<evidence type="ECO:0000313" key="2">
    <source>
        <dbReference type="EMBL" id="PPR93940.1"/>
    </source>
</evidence>
<gene>
    <name evidence="2" type="ORF">GOBAR_AA26734</name>
</gene>
<dbReference type="Proteomes" id="UP000239757">
    <property type="component" value="Unassembled WGS sequence"/>
</dbReference>
<feature type="region of interest" description="Disordered" evidence="1">
    <location>
        <begin position="34"/>
        <end position="65"/>
    </location>
</feature>
<proteinExistence type="predicted"/>
<evidence type="ECO:0000313" key="3">
    <source>
        <dbReference type="Proteomes" id="UP000239757"/>
    </source>
</evidence>
<dbReference type="AlphaFoldDB" id="A0A2P5WS71"/>
<protein>
    <submittedName>
        <fullName evidence="2">Uncharacterized protein</fullName>
    </submittedName>
</protein>
<sequence>MGSVIAKNSSHGSVDRRVRMASASWTCSTAAQSMKRPVVKGHPRPCQSNRFDHGPKHARALGRVPVENLYSSTPLVS</sequence>